<dbReference type="EMBL" id="CAJVPK010001795">
    <property type="protein sequence ID" value="CAG8598682.1"/>
    <property type="molecule type" value="Genomic_DNA"/>
</dbReference>
<dbReference type="OrthoDB" id="2426996at2759"/>
<protein>
    <submittedName>
        <fullName evidence="1">11447_t:CDS:1</fullName>
    </submittedName>
</protein>
<reference evidence="1" key="1">
    <citation type="submission" date="2021-06" db="EMBL/GenBank/DDBJ databases">
        <authorList>
            <person name="Kallberg Y."/>
            <person name="Tangrot J."/>
            <person name="Rosling A."/>
        </authorList>
    </citation>
    <scope>NUCLEOTIDE SEQUENCE</scope>
    <source>
        <strain evidence="1">AZ414A</strain>
    </source>
</reference>
<proteinExistence type="predicted"/>
<keyword evidence="2" id="KW-1185">Reference proteome</keyword>
<name>A0A9N9CCI3_9GLOM</name>
<sequence length="153" mass="17753">MARLKYSLKSAQDLAEEHEKTRLYGQVQDQLDECREECYQIRESLEGGHEDISEGEFAYDELKQKLRILGLIHITWQACNLRQAQILNVEFNTSRIAWRNQRDRNWHIAQKLQNSDMAALRGRTIAQMVTSNSFRNPSITHDYANVGGNNTVT</sequence>
<evidence type="ECO:0000313" key="1">
    <source>
        <dbReference type="EMBL" id="CAG8598682.1"/>
    </source>
</evidence>
<dbReference type="Proteomes" id="UP000789706">
    <property type="component" value="Unassembled WGS sequence"/>
</dbReference>
<feature type="non-terminal residue" evidence="1">
    <location>
        <position position="1"/>
    </location>
</feature>
<evidence type="ECO:0000313" key="2">
    <source>
        <dbReference type="Proteomes" id="UP000789706"/>
    </source>
</evidence>
<accession>A0A9N9CCI3</accession>
<dbReference type="AlphaFoldDB" id="A0A9N9CCI3"/>
<organism evidence="1 2">
    <name type="scientific">Diversispora eburnea</name>
    <dbReference type="NCBI Taxonomy" id="1213867"/>
    <lineage>
        <taxon>Eukaryota</taxon>
        <taxon>Fungi</taxon>
        <taxon>Fungi incertae sedis</taxon>
        <taxon>Mucoromycota</taxon>
        <taxon>Glomeromycotina</taxon>
        <taxon>Glomeromycetes</taxon>
        <taxon>Diversisporales</taxon>
        <taxon>Diversisporaceae</taxon>
        <taxon>Diversispora</taxon>
    </lineage>
</organism>
<gene>
    <name evidence="1" type="ORF">DEBURN_LOCUS9413</name>
</gene>
<comment type="caution">
    <text evidence="1">The sequence shown here is derived from an EMBL/GenBank/DDBJ whole genome shotgun (WGS) entry which is preliminary data.</text>
</comment>